<feature type="domain" description="Sulfatase N-terminal" evidence="6">
    <location>
        <begin position="56"/>
        <end position="395"/>
    </location>
</feature>
<dbReference type="Pfam" id="PF00884">
    <property type="entry name" value="Sulfatase"/>
    <property type="match status" value="1"/>
</dbReference>
<dbReference type="EMBL" id="CADCWP010000298">
    <property type="protein sequence ID" value="CAA9584507.1"/>
    <property type="molecule type" value="Genomic_DNA"/>
</dbReference>
<keyword evidence="2" id="KW-0732">Signal</keyword>
<dbReference type="CDD" id="cd16031">
    <property type="entry name" value="G6S_like"/>
    <property type="match status" value="1"/>
</dbReference>
<dbReference type="PROSITE" id="PS00149">
    <property type="entry name" value="SULFATASE_2"/>
    <property type="match status" value="1"/>
</dbReference>
<keyword evidence="5" id="KW-1133">Transmembrane helix</keyword>
<proteinExistence type="inferred from homology"/>
<dbReference type="InterPro" id="IPR024607">
    <property type="entry name" value="Sulfatase_CS"/>
</dbReference>
<evidence type="ECO:0000259" key="6">
    <source>
        <dbReference type="Pfam" id="PF00884"/>
    </source>
</evidence>
<keyword evidence="4" id="KW-0325">Glycoprotein</keyword>
<evidence type="ECO:0000256" key="3">
    <source>
        <dbReference type="ARBA" id="ARBA00022801"/>
    </source>
</evidence>
<evidence type="ECO:0000256" key="1">
    <source>
        <dbReference type="ARBA" id="ARBA00008779"/>
    </source>
</evidence>
<evidence type="ECO:0000256" key="5">
    <source>
        <dbReference type="SAM" id="Phobius"/>
    </source>
</evidence>
<keyword evidence="5" id="KW-0472">Membrane</keyword>
<protein>
    <submittedName>
        <fullName evidence="7">Arylsulfatase</fullName>
        <ecNumber evidence="7">3.1.6.1</ecNumber>
    </submittedName>
</protein>
<dbReference type="PANTHER" id="PTHR43108">
    <property type="entry name" value="N-ACETYLGLUCOSAMINE-6-SULFATASE FAMILY MEMBER"/>
    <property type="match status" value="1"/>
</dbReference>
<dbReference type="Gene3D" id="3.40.720.10">
    <property type="entry name" value="Alkaline Phosphatase, subunit A"/>
    <property type="match status" value="1"/>
</dbReference>
<dbReference type="PANTHER" id="PTHR43108:SF8">
    <property type="entry name" value="SD21168P"/>
    <property type="match status" value="1"/>
</dbReference>
<evidence type="ECO:0000256" key="4">
    <source>
        <dbReference type="ARBA" id="ARBA00023180"/>
    </source>
</evidence>
<dbReference type="PROSITE" id="PS00523">
    <property type="entry name" value="SULFATASE_1"/>
    <property type="match status" value="1"/>
</dbReference>
<feature type="transmembrane region" description="Helical" evidence="5">
    <location>
        <begin position="12"/>
        <end position="32"/>
    </location>
</feature>
<keyword evidence="5" id="KW-0812">Transmembrane</keyword>
<dbReference type="GO" id="GO:0004065">
    <property type="term" value="F:arylsulfatase activity"/>
    <property type="evidence" value="ECO:0007669"/>
    <property type="project" value="UniProtKB-EC"/>
</dbReference>
<gene>
    <name evidence="7" type="ORF">AVDCRST_MAG86-3300</name>
</gene>
<dbReference type="InterPro" id="IPR017850">
    <property type="entry name" value="Alkaline_phosphatase_core_sf"/>
</dbReference>
<reference evidence="7" key="1">
    <citation type="submission" date="2020-02" db="EMBL/GenBank/DDBJ databases">
        <authorList>
            <person name="Meier V. D."/>
        </authorList>
    </citation>
    <scope>NUCLEOTIDE SEQUENCE</scope>
    <source>
        <strain evidence="7">AVDCRST_MAG86</strain>
    </source>
</reference>
<name>A0A6J4VR06_9DEIN</name>
<dbReference type="SUPFAM" id="SSF53649">
    <property type="entry name" value="Alkaline phosphatase-like"/>
    <property type="match status" value="1"/>
</dbReference>
<accession>A0A6J4VR06</accession>
<sequence>MPAKVWPRRALLRYAGGVAAAGFGGALLAPYLRDVGYRKPVLEPPPLGPHYRGERPNILVVVVDDLAAGVVGKRSRFPFLKTPHISSLEGEGVFFPQAFVPTAVCSPSRASLLTGTYAHTHGVRVNDTQDLGETPPSFPSLLKRAGYETGFVGKWHMDSAHAGPRLGFDTWLSFAGQGVYKNPVLNENGRDFPVSGYVTDVLSRYAAAWVQRPRDRPFCLIVSHKAAHVPFEAAARHRFAFAGAELPEPANFGDTLEGKPAWQRRYKLCGLHPDTWDLCSDADVPALLPAERWNPRNYDLLTHLRTLLAVDESVGLLMEALRSVGQLDDTLIVFTSDNGFLLGAHRLFDKRTMHEESIRVPLVLRYPKRVPTGSEPPELVSTLDLAPTILELAGVRVPETVQGLSLWPLLDGSRASWRTELLYEYFQEYGPGVPSILGVRSERWKYVTYPELTGDIGELYDLRDDPLELRNLISVARYQGVVAAMQGALEQQLAATGYSPSQAVEQLEPVPANF</sequence>
<organism evidence="7">
    <name type="scientific">uncultured Truepera sp</name>
    <dbReference type="NCBI Taxonomy" id="543023"/>
    <lineage>
        <taxon>Bacteria</taxon>
        <taxon>Thermotogati</taxon>
        <taxon>Deinococcota</taxon>
        <taxon>Deinococci</taxon>
        <taxon>Trueperales</taxon>
        <taxon>Trueperaceae</taxon>
        <taxon>Truepera</taxon>
        <taxon>environmental samples</taxon>
    </lineage>
</organism>
<dbReference type="InterPro" id="IPR000917">
    <property type="entry name" value="Sulfatase_N"/>
</dbReference>
<keyword evidence="3 7" id="KW-0378">Hydrolase</keyword>
<comment type="similarity">
    <text evidence="1">Belongs to the sulfatase family.</text>
</comment>
<dbReference type="EC" id="3.1.6.1" evidence="7"/>
<dbReference type="AlphaFoldDB" id="A0A6J4VR06"/>
<evidence type="ECO:0000256" key="2">
    <source>
        <dbReference type="ARBA" id="ARBA00022729"/>
    </source>
</evidence>
<evidence type="ECO:0000313" key="7">
    <source>
        <dbReference type="EMBL" id="CAA9584507.1"/>
    </source>
</evidence>